<dbReference type="AlphaFoldDB" id="A0A2N0AKU5"/>
<protein>
    <submittedName>
        <fullName evidence="1">Uncharacterized protein</fullName>
    </submittedName>
</protein>
<proteinExistence type="predicted"/>
<sequence length="152" mass="17615">MKNEIYTKWEKESDLVVTRFSGAISEAEVTEWKQSLETTFATIPAGTKFKIFVNLHGLNPISVSAHKAYRDIIPLLLSKYNWRIGYLDLFEEAKDLKLTFENGIECLAAVHCHHDSYKINEYESRFGKPSEHFYDDPNKSETWIRSYSISAN</sequence>
<evidence type="ECO:0000313" key="1">
    <source>
        <dbReference type="EMBL" id="PJZ84867.1"/>
    </source>
</evidence>
<reference evidence="1 2" key="1">
    <citation type="submission" date="2017-07" db="EMBL/GenBank/DDBJ databases">
        <title>Leptospira spp. isolated from tropical soils.</title>
        <authorList>
            <person name="Thibeaux R."/>
            <person name="Iraola G."/>
            <person name="Ferres I."/>
            <person name="Bierque E."/>
            <person name="Girault D."/>
            <person name="Soupe-Gilbert M.-E."/>
            <person name="Picardeau M."/>
            <person name="Goarant C."/>
        </authorList>
    </citation>
    <scope>NUCLEOTIDE SEQUENCE [LARGE SCALE GENOMIC DNA]</scope>
    <source>
        <strain evidence="1 2">FH2-B-A1</strain>
    </source>
</reference>
<dbReference type="RefSeq" id="WP_100741755.1">
    <property type="nucleotide sequence ID" value="NZ_NPDW01000001.1"/>
</dbReference>
<dbReference type="EMBL" id="NPDX01000001">
    <property type="protein sequence ID" value="PJZ84867.1"/>
    <property type="molecule type" value="Genomic_DNA"/>
</dbReference>
<organism evidence="1 2">
    <name type="scientific">Leptospira harrisiae</name>
    <dbReference type="NCBI Taxonomy" id="2023189"/>
    <lineage>
        <taxon>Bacteria</taxon>
        <taxon>Pseudomonadati</taxon>
        <taxon>Spirochaetota</taxon>
        <taxon>Spirochaetia</taxon>
        <taxon>Leptospirales</taxon>
        <taxon>Leptospiraceae</taxon>
        <taxon>Leptospira</taxon>
    </lineage>
</organism>
<gene>
    <name evidence="1" type="ORF">CH364_00885</name>
</gene>
<name>A0A2N0AKU5_9LEPT</name>
<comment type="caution">
    <text evidence="1">The sequence shown here is derived from an EMBL/GenBank/DDBJ whole genome shotgun (WGS) entry which is preliminary data.</text>
</comment>
<evidence type="ECO:0000313" key="2">
    <source>
        <dbReference type="Proteomes" id="UP000232145"/>
    </source>
</evidence>
<dbReference type="Proteomes" id="UP000232145">
    <property type="component" value="Unassembled WGS sequence"/>
</dbReference>
<dbReference type="OrthoDB" id="337667at2"/>
<accession>A0A2N0AKU5</accession>
<keyword evidence="2" id="KW-1185">Reference proteome</keyword>